<dbReference type="Pfam" id="PF01401">
    <property type="entry name" value="Peptidase_M2"/>
    <property type="match status" value="1"/>
</dbReference>
<dbReference type="GO" id="GO:0046872">
    <property type="term" value="F:metal ion binding"/>
    <property type="evidence" value="ECO:0007669"/>
    <property type="project" value="UniProtKB-KW"/>
</dbReference>
<name>A0AA39L3H9_MICHY</name>
<comment type="caution">
    <text evidence="13">The sequence shown here is derived from an EMBL/GenBank/DDBJ whole genome shotgun (WGS) entry which is preliminary data.</text>
</comment>
<feature type="active site" description="Proton acceptor 1" evidence="5">
    <location>
        <position position="245"/>
    </location>
</feature>
<dbReference type="PRINTS" id="PR00791">
    <property type="entry name" value="PEPDIPTASEA"/>
</dbReference>
<evidence type="ECO:0000256" key="10">
    <source>
        <dbReference type="PIRSR" id="PIRSR601548-8"/>
    </source>
</evidence>
<feature type="active site" description="Proton donor 1" evidence="5">
    <location>
        <position position="376"/>
    </location>
</feature>
<feature type="binding site" evidence="8">
    <location>
        <position position="272"/>
    </location>
    <ligand>
        <name>Zn(2+)</name>
        <dbReference type="ChEBI" id="CHEBI:29105"/>
        <label>1</label>
        <note>catalytic</note>
    </ligand>
</feature>
<dbReference type="GO" id="GO:0008237">
    <property type="term" value="F:metallopeptidase activity"/>
    <property type="evidence" value="ECO:0007669"/>
    <property type="project" value="UniProtKB-KW"/>
</dbReference>
<evidence type="ECO:0000256" key="12">
    <source>
        <dbReference type="RuleBase" id="RU361144"/>
    </source>
</evidence>
<keyword evidence="8 12" id="KW-0479">Metal-binding</keyword>
<dbReference type="AlphaFoldDB" id="A0AA39L3H9"/>
<dbReference type="PROSITE" id="PS52011">
    <property type="entry name" value="PEPTIDASE_M2"/>
    <property type="match status" value="1"/>
</dbReference>
<feature type="active site" description="Proton donor 2" evidence="6">
    <location>
        <position position="376"/>
    </location>
</feature>
<keyword evidence="8 12" id="KW-0862">Zinc</keyword>
<keyword evidence="14" id="KW-1185">Reference proteome</keyword>
<dbReference type="CDD" id="cd06461">
    <property type="entry name" value="M2_ACE"/>
    <property type="match status" value="1"/>
</dbReference>
<feature type="binding site" evidence="7">
    <location>
        <position position="86"/>
    </location>
    <ligand>
        <name>chloride</name>
        <dbReference type="ChEBI" id="CHEBI:17996"/>
        <label>1</label>
    </ligand>
</feature>
<dbReference type="PANTHER" id="PTHR10514:SF27">
    <property type="entry name" value="ANGIOTENSIN-CONVERTING ENZYME"/>
    <property type="match status" value="1"/>
</dbReference>
<keyword evidence="3 9" id="KW-1015">Disulfide bond</keyword>
<keyword evidence="12" id="KW-0121">Carboxypeptidase</keyword>
<comment type="similarity">
    <text evidence="1 11 12">Belongs to the peptidase M2 family.</text>
</comment>
<gene>
    <name evidence="13" type="ORF">PV327_001528</name>
</gene>
<dbReference type="Gene3D" id="1.10.1370.30">
    <property type="match status" value="1"/>
</dbReference>
<organism evidence="13 14">
    <name type="scientific">Microctonus hyperodae</name>
    <name type="common">Parasitoid wasp</name>
    <dbReference type="NCBI Taxonomy" id="165561"/>
    <lineage>
        <taxon>Eukaryota</taxon>
        <taxon>Metazoa</taxon>
        <taxon>Ecdysozoa</taxon>
        <taxon>Arthropoda</taxon>
        <taxon>Hexapoda</taxon>
        <taxon>Insecta</taxon>
        <taxon>Pterygota</taxon>
        <taxon>Neoptera</taxon>
        <taxon>Endopterygota</taxon>
        <taxon>Hymenoptera</taxon>
        <taxon>Apocrita</taxon>
        <taxon>Ichneumonoidea</taxon>
        <taxon>Braconidae</taxon>
        <taxon>Euphorinae</taxon>
        <taxon>Microctonus</taxon>
    </lineage>
</organism>
<feature type="binding site" evidence="8">
    <location>
        <position position="244"/>
    </location>
    <ligand>
        <name>Zn(2+)</name>
        <dbReference type="ChEBI" id="CHEBI:29105"/>
        <label>1</label>
        <note>catalytic</note>
    </ligand>
</feature>
<keyword evidence="12" id="KW-0378">Hydrolase</keyword>
<feature type="binding site" evidence="10">
    <location>
        <position position="272"/>
    </location>
    <ligand>
        <name>Zn(2+)</name>
        <dbReference type="ChEBI" id="CHEBI:29105"/>
        <label>2</label>
        <note>catalytic</note>
    </ligand>
</feature>
<keyword evidence="12" id="KW-0482">Metalloprotease</keyword>
<sequence length="433" mass="51497">MEKIYSTTKMCNVEVKNRCELIDAQEMWNFMRTTNNPKELQHIWKSWHNTMGKKVKNKFTKYIKISNKIARINNFKDMSEMWLDDYETDGFLEKIDSLFLEIQPLYTQLHAYIRRKLREKYGEKLVPKNGSIPAHLFGNIHSQSWAEIRHFTSPYPNQKFPNITNLMIQKNWDEKKIFQVAENFFTSIKLNPMPKLFWRNSILRKPKNQSMVCHAAAFDFFDSKDFRIKQCTKIDLKNLLIAYHEMGHVEYFIQYKNQPEIYRDGANAGFHEAVGDTISLSASTLNNFESIGLLKKHFVKYDYETMINYLYSVALEKIPFIQFAYLIDKWRYDVFQTKVTPEQYNCHWWNLSEKYRGIIPPVKRSEESFDPGAKYHIVADVEYMRYFVSHVIQFQFYKSLCIEAGEYDPVHMEKKPMSGCNFRGSKKAGKLLK</sequence>
<feature type="binding site" evidence="10">
    <location>
        <position position="244"/>
    </location>
    <ligand>
        <name>Zn(2+)</name>
        <dbReference type="ChEBI" id="CHEBI:29105"/>
        <label>2</label>
        <note>catalytic</note>
    </ligand>
</feature>
<evidence type="ECO:0000256" key="9">
    <source>
        <dbReference type="PIRSR" id="PIRSR601548-4"/>
    </source>
</evidence>
<feature type="active site" description="Proton acceptor 2" evidence="6">
    <location>
        <position position="245"/>
    </location>
</feature>
<evidence type="ECO:0000256" key="5">
    <source>
        <dbReference type="PIRSR" id="PIRSR601548-1"/>
    </source>
</evidence>
<feature type="binding site" evidence="10">
    <location>
        <position position="248"/>
    </location>
    <ligand>
        <name>Zn(2+)</name>
        <dbReference type="ChEBI" id="CHEBI:29105"/>
        <label>2</label>
        <note>catalytic</note>
    </ligand>
</feature>
<dbReference type="EC" id="3.4.-.-" evidence="12"/>
<proteinExistence type="inferred from homology"/>
<evidence type="ECO:0000256" key="8">
    <source>
        <dbReference type="PIRSR" id="PIRSR601548-3"/>
    </source>
</evidence>
<evidence type="ECO:0000313" key="14">
    <source>
        <dbReference type="Proteomes" id="UP001168972"/>
    </source>
</evidence>
<feature type="disulfide bond" evidence="9 11">
    <location>
        <begin position="213"/>
        <end position="231"/>
    </location>
</feature>
<evidence type="ECO:0000256" key="11">
    <source>
        <dbReference type="PROSITE-ProRule" id="PRU01355"/>
    </source>
</evidence>
<feature type="binding site" evidence="8">
    <location>
        <position position="248"/>
    </location>
    <ligand>
        <name>Zn(2+)</name>
        <dbReference type="ChEBI" id="CHEBI:29105"/>
        <label>1</label>
        <note>catalytic</note>
    </ligand>
</feature>
<evidence type="ECO:0000256" key="1">
    <source>
        <dbReference type="ARBA" id="ARBA00008139"/>
    </source>
</evidence>
<dbReference type="SUPFAM" id="SSF55486">
    <property type="entry name" value="Metalloproteases ('zincins'), catalytic domain"/>
    <property type="match status" value="1"/>
</dbReference>
<evidence type="ECO:0000256" key="4">
    <source>
        <dbReference type="ARBA" id="ARBA00023180"/>
    </source>
</evidence>
<comment type="cofactor">
    <cofactor evidence="12">
        <name>Zn(2+)</name>
        <dbReference type="ChEBI" id="CHEBI:29105"/>
    </cofactor>
    <text evidence="12">Binds 1 zinc ion per subunit.</text>
</comment>
<dbReference type="Proteomes" id="UP001168972">
    <property type="component" value="Unassembled WGS sequence"/>
</dbReference>
<dbReference type="GO" id="GO:0006508">
    <property type="term" value="P:proteolysis"/>
    <property type="evidence" value="ECO:0007669"/>
    <property type="project" value="UniProtKB-KW"/>
</dbReference>
<dbReference type="PANTHER" id="PTHR10514">
    <property type="entry name" value="ANGIOTENSIN-CONVERTING ENZYME"/>
    <property type="match status" value="1"/>
</dbReference>
<dbReference type="EMBL" id="JAQQBR010000001">
    <property type="protein sequence ID" value="KAK0183491.1"/>
    <property type="molecule type" value="Genomic_DNA"/>
</dbReference>
<keyword evidence="4 12" id="KW-0325">Glycoprotein</keyword>
<evidence type="ECO:0000256" key="3">
    <source>
        <dbReference type="ARBA" id="ARBA00023157"/>
    </source>
</evidence>
<feature type="binding site" evidence="7">
    <location>
        <position position="385"/>
    </location>
    <ligand>
        <name>chloride</name>
        <dbReference type="ChEBI" id="CHEBI:17996"/>
        <label>1</label>
    </ligand>
</feature>
<feature type="disulfide bond" evidence="9 11">
    <location>
        <begin position="11"/>
        <end position="19"/>
    </location>
</feature>
<evidence type="ECO:0000256" key="2">
    <source>
        <dbReference type="ARBA" id="ARBA00022729"/>
    </source>
</evidence>
<evidence type="ECO:0000256" key="7">
    <source>
        <dbReference type="PIRSR" id="PIRSR601548-2"/>
    </source>
</evidence>
<comment type="caution">
    <text evidence="11">Lacks conserved residue(s) required for the propagation of feature annotation.</text>
</comment>
<dbReference type="GO" id="GO:0008241">
    <property type="term" value="F:peptidyl-dipeptidase activity"/>
    <property type="evidence" value="ECO:0007669"/>
    <property type="project" value="InterPro"/>
</dbReference>
<keyword evidence="2" id="KW-0732">Signal</keyword>
<keyword evidence="12" id="KW-0645">Protease</keyword>
<dbReference type="GO" id="GO:0005886">
    <property type="term" value="C:plasma membrane"/>
    <property type="evidence" value="ECO:0007669"/>
    <property type="project" value="TreeGrafter"/>
</dbReference>
<dbReference type="InterPro" id="IPR001548">
    <property type="entry name" value="Peptidase_M2"/>
</dbReference>
<reference evidence="13" key="2">
    <citation type="submission" date="2023-03" db="EMBL/GenBank/DDBJ databases">
        <authorList>
            <person name="Inwood S.N."/>
            <person name="Skelly J.G."/>
            <person name="Guhlin J."/>
            <person name="Harrop T.W.R."/>
            <person name="Goldson S.G."/>
            <person name="Dearden P.K."/>
        </authorList>
    </citation>
    <scope>NUCLEOTIDE SEQUENCE</scope>
    <source>
        <strain evidence="13">Lincoln</strain>
        <tissue evidence="13">Whole body</tissue>
    </source>
</reference>
<protein>
    <recommendedName>
        <fullName evidence="12">Angiotensin-converting enzyme</fullName>
        <ecNumber evidence="12">3.4.-.-</ecNumber>
    </recommendedName>
</protein>
<accession>A0AA39L3H9</accession>
<reference evidence="13" key="1">
    <citation type="journal article" date="2023" name="bioRxiv">
        <title>Scaffold-level genome assemblies of two parasitoid biocontrol wasps reveal the parthenogenesis mechanism and an associated novel virus.</title>
        <authorList>
            <person name="Inwood S."/>
            <person name="Skelly J."/>
            <person name="Guhlin J."/>
            <person name="Harrop T."/>
            <person name="Goldson S."/>
            <person name="Dearden P."/>
        </authorList>
    </citation>
    <scope>NUCLEOTIDE SEQUENCE</scope>
    <source>
        <strain evidence="13">Lincoln</strain>
        <tissue evidence="13">Whole body</tissue>
    </source>
</reference>
<evidence type="ECO:0000313" key="13">
    <source>
        <dbReference type="EMBL" id="KAK0183491.1"/>
    </source>
</evidence>
<evidence type="ECO:0000256" key="6">
    <source>
        <dbReference type="PIRSR" id="PIRSR601548-11"/>
    </source>
</evidence>
<dbReference type="GO" id="GO:0004180">
    <property type="term" value="F:carboxypeptidase activity"/>
    <property type="evidence" value="ECO:0007669"/>
    <property type="project" value="UniProtKB-KW"/>
</dbReference>